<comment type="function">
    <text evidence="3">Required for maturation of urease via the functional incorporation of the urease nickel metallocenter.</text>
</comment>
<dbReference type="PANTHER" id="PTHR33643:SF1">
    <property type="entry name" value="UREASE ACCESSORY PROTEIN D"/>
    <property type="match status" value="1"/>
</dbReference>
<keyword evidence="5" id="KW-1185">Reference proteome</keyword>
<accession>A0ABT7LF86</accession>
<organism evidence="4 5">
    <name type="scientific">Roseateles subflavus</name>
    <dbReference type="NCBI Taxonomy" id="3053353"/>
    <lineage>
        <taxon>Bacteria</taxon>
        <taxon>Pseudomonadati</taxon>
        <taxon>Pseudomonadota</taxon>
        <taxon>Betaproteobacteria</taxon>
        <taxon>Burkholderiales</taxon>
        <taxon>Sphaerotilaceae</taxon>
        <taxon>Roseateles</taxon>
    </lineage>
</organism>
<dbReference type="HAMAP" id="MF_01384">
    <property type="entry name" value="UreD"/>
    <property type="match status" value="1"/>
</dbReference>
<evidence type="ECO:0000256" key="2">
    <source>
        <dbReference type="ARBA" id="ARBA00023186"/>
    </source>
</evidence>
<evidence type="ECO:0000313" key="5">
    <source>
        <dbReference type="Proteomes" id="UP001238603"/>
    </source>
</evidence>
<reference evidence="4 5" key="1">
    <citation type="submission" date="2023-06" db="EMBL/GenBank/DDBJ databases">
        <title>Pelomonas sp. APW6 16S ribosomal RNA gene genome sequencing and assembly.</title>
        <authorList>
            <person name="Woo H."/>
        </authorList>
    </citation>
    <scope>NUCLEOTIDE SEQUENCE [LARGE SCALE GENOMIC DNA]</scope>
    <source>
        <strain evidence="4 5">APW6</strain>
    </source>
</reference>
<dbReference type="Pfam" id="PF01774">
    <property type="entry name" value="UreD"/>
    <property type="match status" value="1"/>
</dbReference>
<comment type="subunit">
    <text evidence="3">UreD, UreF and UreG form a complex that acts as a GTP-hydrolysis-dependent molecular chaperone, activating the urease apoprotein by helping to assemble the nickel containing metallocenter of UreC. The UreE protein probably delivers the nickel.</text>
</comment>
<protein>
    <recommendedName>
        <fullName evidence="3">Urease accessory protein UreD</fullName>
    </recommendedName>
</protein>
<keyword evidence="3" id="KW-0996">Nickel insertion</keyword>
<gene>
    <name evidence="3" type="primary">ureD</name>
    <name evidence="4" type="ORF">QRD43_00165</name>
</gene>
<dbReference type="PANTHER" id="PTHR33643">
    <property type="entry name" value="UREASE ACCESSORY PROTEIN D"/>
    <property type="match status" value="1"/>
</dbReference>
<evidence type="ECO:0000256" key="1">
    <source>
        <dbReference type="ARBA" id="ARBA00007177"/>
    </source>
</evidence>
<keyword evidence="3" id="KW-0963">Cytoplasm</keyword>
<comment type="similarity">
    <text evidence="1 3">Belongs to the UreD family.</text>
</comment>
<comment type="subcellular location">
    <subcellularLocation>
        <location evidence="3">Cytoplasm</location>
    </subcellularLocation>
</comment>
<sequence>MPSSACPDPDVSVAPGGPAPGAGWLARLQLQAQREGERTVTRSRHHGPLRVLRHLYPEGPRIAHEVLVHPPSGLVGGDRLEIGLDLDAGSHVLMSTPGSTRFYRSNGPWAAQRVEARLGEGARLEWLPLETIAHPGCRARNEVRVEMAPGAELFWSEVLCLGLPASRLAFDHGCFEQSLDIVGQWRERALLDGTDALLLDSGPGLAGRRCLGTLLMVRAEPWQRTDLTDWCEASHALIETHEARVSPALGLRAGVTAPGPQVLLLRVLAQQAEPVQALLRATWALWRARAWGLTPLPPRTWSF</sequence>
<evidence type="ECO:0000313" key="4">
    <source>
        <dbReference type="EMBL" id="MDL5030300.1"/>
    </source>
</evidence>
<keyword evidence="2 3" id="KW-0143">Chaperone</keyword>
<dbReference type="InterPro" id="IPR002669">
    <property type="entry name" value="UreD"/>
</dbReference>
<dbReference type="EMBL" id="JASVDS010000001">
    <property type="protein sequence ID" value="MDL5030300.1"/>
    <property type="molecule type" value="Genomic_DNA"/>
</dbReference>
<name>A0ABT7LF86_9BURK</name>
<evidence type="ECO:0000256" key="3">
    <source>
        <dbReference type="HAMAP-Rule" id="MF_01384"/>
    </source>
</evidence>
<proteinExistence type="inferred from homology"/>
<dbReference type="Proteomes" id="UP001238603">
    <property type="component" value="Unassembled WGS sequence"/>
</dbReference>
<comment type="caution">
    <text evidence="4">The sequence shown here is derived from an EMBL/GenBank/DDBJ whole genome shotgun (WGS) entry which is preliminary data.</text>
</comment>
<dbReference type="RefSeq" id="WP_285980440.1">
    <property type="nucleotide sequence ID" value="NZ_JASVDS010000001.1"/>
</dbReference>